<feature type="domain" description="Copper amine oxidase-like N-terminal" evidence="1">
    <location>
        <begin position="37"/>
        <end position="148"/>
    </location>
</feature>
<reference evidence="2 3" key="1">
    <citation type="submission" date="2022-11" db="EMBL/GenBank/DDBJ databases">
        <title>The First Case of Preauricular Fistular Abscess Caused by Peptoniphilus grossensis.</title>
        <authorList>
            <person name="Byun J.-H."/>
        </authorList>
    </citation>
    <scope>NUCLEOTIDE SEQUENCE [LARGE SCALE GENOMIC DNA]</scope>
    <source>
        <strain evidence="2 3">GYB008</strain>
    </source>
</reference>
<dbReference type="Gene3D" id="3.30.457.10">
    <property type="entry name" value="Copper amine oxidase-like, N-terminal domain"/>
    <property type="match status" value="1"/>
</dbReference>
<dbReference type="RefSeq" id="WP_332086939.1">
    <property type="nucleotide sequence ID" value="NZ_JARBCY010000022.1"/>
</dbReference>
<comment type="caution">
    <text evidence="2">The sequence shown here is derived from an EMBL/GenBank/DDBJ whole genome shotgun (WGS) entry which is preliminary data.</text>
</comment>
<evidence type="ECO:0000313" key="3">
    <source>
        <dbReference type="Proteomes" id="UP001328425"/>
    </source>
</evidence>
<dbReference type="Proteomes" id="UP001328425">
    <property type="component" value="Unassembled WGS sequence"/>
</dbReference>
<protein>
    <submittedName>
        <fullName evidence="2">Copper amine oxidase N-terminal domain-containing protein</fullName>
    </submittedName>
</protein>
<accession>A0ABU7XBH2</accession>
<dbReference type="InterPro" id="IPR036582">
    <property type="entry name" value="Mao_N_sf"/>
</dbReference>
<name>A0ABU7XBH2_9FIRM</name>
<organism evidence="2 3">
    <name type="scientific">Peptoniphilus grossensis</name>
    <dbReference type="NCBI Taxonomy" id="1465756"/>
    <lineage>
        <taxon>Bacteria</taxon>
        <taxon>Bacillati</taxon>
        <taxon>Bacillota</taxon>
        <taxon>Tissierellia</taxon>
        <taxon>Tissierellales</taxon>
        <taxon>Peptoniphilaceae</taxon>
        <taxon>Peptoniphilus</taxon>
    </lineage>
</organism>
<dbReference type="SUPFAM" id="SSF55383">
    <property type="entry name" value="Copper amine oxidase, domain N"/>
    <property type="match status" value="1"/>
</dbReference>
<sequence length="248" mass="28800">MKKMKKKNVISKFLLLLLILSSFIFSGYKIQKPIKIYINGQILESDQPPLIWEDRTFVPIRVIAENLGAKVDYNQEDMTVKIKRDKTNILLAIGDEEVWISDEEKAGPALLDAPAFLRNDRTYLPLRSISELFGMEVDWDGGKRAVYIKEKSYLPDYINRDNALEEVLERLRELGIFKNEKVYFEVDDYEMTLDGGSYEGYLVTLRKDNPIDENLTEMMGQYFINKKGTLLMEYDVVNDNFKLLIGVN</sequence>
<evidence type="ECO:0000259" key="1">
    <source>
        <dbReference type="Pfam" id="PF07833"/>
    </source>
</evidence>
<gene>
    <name evidence="2" type="ORF">PV361_03110</name>
</gene>
<proteinExistence type="predicted"/>
<keyword evidence="3" id="KW-1185">Reference proteome</keyword>
<dbReference type="Pfam" id="PF07833">
    <property type="entry name" value="Cu_amine_oxidN1"/>
    <property type="match status" value="1"/>
</dbReference>
<evidence type="ECO:0000313" key="2">
    <source>
        <dbReference type="EMBL" id="MEF3317691.1"/>
    </source>
</evidence>
<dbReference type="InterPro" id="IPR012854">
    <property type="entry name" value="Cu_amine_oxidase-like_N"/>
</dbReference>
<dbReference type="EMBL" id="JARBCY010000022">
    <property type="protein sequence ID" value="MEF3317691.1"/>
    <property type="molecule type" value="Genomic_DNA"/>
</dbReference>